<dbReference type="RefSeq" id="WP_136003990.1">
    <property type="nucleotide sequence ID" value="NZ_SRYR01000001.1"/>
</dbReference>
<organism evidence="2 3">
    <name type="scientific">Clostridium sartagoforme</name>
    <dbReference type="NCBI Taxonomy" id="84031"/>
    <lineage>
        <taxon>Bacteria</taxon>
        <taxon>Bacillati</taxon>
        <taxon>Bacillota</taxon>
        <taxon>Clostridia</taxon>
        <taxon>Eubacteriales</taxon>
        <taxon>Clostridiaceae</taxon>
        <taxon>Clostridium</taxon>
    </lineage>
</organism>
<evidence type="ECO:0000313" key="3">
    <source>
        <dbReference type="Proteomes" id="UP000306888"/>
    </source>
</evidence>
<dbReference type="PANTHER" id="PTHR12110">
    <property type="entry name" value="HYDROXYPYRUVATE ISOMERASE"/>
    <property type="match status" value="1"/>
</dbReference>
<dbReference type="SUPFAM" id="SSF51658">
    <property type="entry name" value="Xylose isomerase-like"/>
    <property type="match status" value="1"/>
</dbReference>
<dbReference type="PANTHER" id="PTHR12110:SF21">
    <property type="entry name" value="XYLOSE ISOMERASE-LIKE TIM BARREL DOMAIN-CONTAINING PROTEIN"/>
    <property type="match status" value="1"/>
</dbReference>
<dbReference type="EMBL" id="SRYR01000001">
    <property type="protein sequence ID" value="TGY43567.1"/>
    <property type="molecule type" value="Genomic_DNA"/>
</dbReference>
<evidence type="ECO:0000313" key="2">
    <source>
        <dbReference type="EMBL" id="TGY43567.1"/>
    </source>
</evidence>
<feature type="domain" description="Xylose isomerase-like TIM barrel" evidence="1">
    <location>
        <begin position="25"/>
        <end position="274"/>
    </location>
</feature>
<keyword evidence="3" id="KW-1185">Reference proteome</keyword>
<proteinExistence type="predicted"/>
<dbReference type="OrthoDB" id="9801960at2"/>
<dbReference type="InterPro" id="IPR050312">
    <property type="entry name" value="IolE/XylAMocC-like"/>
</dbReference>
<comment type="caution">
    <text evidence="2">The sequence shown here is derived from an EMBL/GenBank/DDBJ whole genome shotgun (WGS) entry which is preliminary data.</text>
</comment>
<evidence type="ECO:0000259" key="1">
    <source>
        <dbReference type="Pfam" id="PF01261"/>
    </source>
</evidence>
<dbReference type="AlphaFoldDB" id="A0A4S2DML5"/>
<accession>A0A4S2DML5</accession>
<sequence length="293" mass="33886">MKLATSTNIVCDRPDGSVFPLPKTLELASEAGFKRFDMNFWDWALPHSPFLTDEWEKWIHEVANSVAKLGVEFGQCHSYTFNFLNPNLSEEEYNYHQMLTKRSLECCSVLGSKLCVTHPDTDFQAMDLVKSSKVKNIEYFKGLLDYASKFNMSLALENMCDFSIAPKRKYGATPEELVDFVDEFNDSRIGICWDFEHADIMKQDQRKSLLYMGDRLKATHVSDTHSSTDTDLMHVMPLFGTVEWKEVMRTLREINYKGDFSFEAHNYANRLPDELLPAALRLSYEIGEYLMKL</sequence>
<dbReference type="Gene3D" id="3.20.20.150">
    <property type="entry name" value="Divalent-metal-dependent TIM barrel enzymes"/>
    <property type="match status" value="1"/>
</dbReference>
<dbReference type="InterPro" id="IPR036237">
    <property type="entry name" value="Xyl_isomerase-like_sf"/>
</dbReference>
<dbReference type="Proteomes" id="UP000306888">
    <property type="component" value="Unassembled WGS sequence"/>
</dbReference>
<protein>
    <submittedName>
        <fullName evidence="2">Sugar phosphate isomerase/epimerase</fullName>
    </submittedName>
</protein>
<name>A0A4S2DML5_9CLOT</name>
<dbReference type="InterPro" id="IPR013022">
    <property type="entry name" value="Xyl_isomerase-like_TIM-brl"/>
</dbReference>
<dbReference type="GO" id="GO:0016853">
    <property type="term" value="F:isomerase activity"/>
    <property type="evidence" value="ECO:0007669"/>
    <property type="project" value="UniProtKB-KW"/>
</dbReference>
<dbReference type="Pfam" id="PF01261">
    <property type="entry name" value="AP_endonuc_2"/>
    <property type="match status" value="1"/>
</dbReference>
<keyword evidence="2" id="KW-0413">Isomerase</keyword>
<gene>
    <name evidence="2" type="ORF">E5347_01775</name>
</gene>
<reference evidence="2 3" key="1">
    <citation type="submission" date="2019-04" db="EMBL/GenBank/DDBJ databases">
        <title>Microbes associate with the intestines of laboratory mice.</title>
        <authorList>
            <person name="Navarre W."/>
            <person name="Wong E."/>
            <person name="Huang K."/>
            <person name="Tropini C."/>
            <person name="Ng K."/>
            <person name="Yu B."/>
        </authorList>
    </citation>
    <scope>NUCLEOTIDE SEQUENCE [LARGE SCALE GENOMIC DNA]</scope>
    <source>
        <strain evidence="2 3">NM50_B9-20</strain>
    </source>
</reference>